<accession>A0ABU3R7X5</accession>
<proteinExistence type="predicted"/>
<organism evidence="1 2">
    <name type="scientific">Paenibacillus violae</name>
    <dbReference type="NCBI Taxonomy" id="3077234"/>
    <lineage>
        <taxon>Bacteria</taxon>
        <taxon>Bacillati</taxon>
        <taxon>Bacillota</taxon>
        <taxon>Bacilli</taxon>
        <taxon>Bacillales</taxon>
        <taxon>Paenibacillaceae</taxon>
        <taxon>Paenibacillus</taxon>
    </lineage>
</organism>
<protein>
    <submittedName>
        <fullName evidence="1">HK97 gp10 family phage protein</fullName>
    </submittedName>
</protein>
<dbReference type="Pfam" id="PF04883">
    <property type="entry name" value="HK97-gp10_like"/>
    <property type="match status" value="1"/>
</dbReference>
<gene>
    <name evidence="1" type="ORF">RQP52_03615</name>
</gene>
<dbReference type="Proteomes" id="UP001260980">
    <property type="component" value="Unassembled WGS sequence"/>
</dbReference>
<evidence type="ECO:0000313" key="2">
    <source>
        <dbReference type="Proteomes" id="UP001260980"/>
    </source>
</evidence>
<name>A0ABU3R7X5_9BACL</name>
<dbReference type="EMBL" id="JAWCUD010000001">
    <property type="protein sequence ID" value="MDU0200161.1"/>
    <property type="molecule type" value="Genomic_DNA"/>
</dbReference>
<evidence type="ECO:0000313" key="1">
    <source>
        <dbReference type="EMBL" id="MDU0200161.1"/>
    </source>
</evidence>
<comment type="caution">
    <text evidence="1">The sequence shown here is derived from an EMBL/GenBank/DDBJ whole genome shotgun (WGS) entry which is preliminary data.</text>
</comment>
<dbReference type="InterPro" id="IPR010064">
    <property type="entry name" value="HK97-gp10_tail"/>
</dbReference>
<sequence>MSNGDMRELDEFVRHLVSVAAERLPRESKKFLREEGTKLRKITLARAKSSVKKKTGNYYKSIKRGKVYDYDGVPSVRVYSKSPHAHLIEDGHRIVGPDGTEHGFQPGLKVFEKASNDFEEEYVNDTEAFIDKLLREGRI</sequence>
<keyword evidence="2" id="KW-1185">Reference proteome</keyword>
<reference evidence="1 2" key="1">
    <citation type="submission" date="2023-10" db="EMBL/GenBank/DDBJ databases">
        <title>Paenibacillus strain PFR10 Genome sequencing and assembly.</title>
        <authorList>
            <person name="Kim I."/>
        </authorList>
    </citation>
    <scope>NUCLEOTIDE SEQUENCE [LARGE SCALE GENOMIC DNA]</scope>
    <source>
        <strain evidence="1 2">PFR10</strain>
    </source>
</reference>
<dbReference type="RefSeq" id="WP_315949529.1">
    <property type="nucleotide sequence ID" value="NZ_JAWCUD010000001.1"/>
</dbReference>